<dbReference type="GO" id="GO:0008170">
    <property type="term" value="F:N-methyltransferase activity"/>
    <property type="evidence" value="ECO:0007669"/>
    <property type="project" value="InterPro"/>
</dbReference>
<evidence type="ECO:0000256" key="6">
    <source>
        <dbReference type="ARBA" id="ARBA00022747"/>
    </source>
</evidence>
<dbReference type="SUPFAM" id="SSF53335">
    <property type="entry name" value="S-adenosyl-L-methionine-dependent methyltransferases"/>
    <property type="match status" value="1"/>
</dbReference>
<evidence type="ECO:0000313" key="11">
    <source>
        <dbReference type="Proteomes" id="UP000547011"/>
    </source>
</evidence>
<evidence type="ECO:0000313" key="10">
    <source>
        <dbReference type="EMBL" id="MBB4052516.1"/>
    </source>
</evidence>
<evidence type="ECO:0000256" key="4">
    <source>
        <dbReference type="ARBA" id="ARBA00022679"/>
    </source>
</evidence>
<feature type="domain" description="DNA methylase adenine-specific" evidence="8">
    <location>
        <begin position="121"/>
        <end position="441"/>
    </location>
</feature>
<dbReference type="EC" id="2.1.1.72" evidence="2"/>
<dbReference type="InterPro" id="IPR002052">
    <property type="entry name" value="DNA_methylase_N6_adenine_CS"/>
</dbReference>
<dbReference type="PRINTS" id="PR00507">
    <property type="entry name" value="N12N6MTFRASE"/>
</dbReference>
<keyword evidence="3 10" id="KW-0489">Methyltransferase</keyword>
<sequence length="488" mass="54047">MTTTTDIVAKLWSLCNVLRDDGVTYNEYVTELTYLLFLKMLEETGRESRLPDGYRWGILAKRAGMEQLDYYKAMLLELGKAKDGLVAAIFTDAQTRLRKPTNLKALTSNIDQLDWFSAREEGLGNLYEGLLEKNASDKKSGAGQYFTPRPLIDCIVRLMQPQPGEVVQDPAAGTAGFLVAADRYIKDHTDDLYKLNEGQAFFQRHNAFTGGELVPDTHRLCMMNLLLHGIEGGVDNIDTLSPDGEALAKADLVLTNPPFGTKKGGGRPTRSDFSVTADTSNKQLAFVEHIVRALKPGGRAAVVLPDNVLFEDNTGRRLRTWMMDLCDLHTILRLPTGIFYAQGVKTNVLFFQRGKADSGNTKAVWVYDMRANMPVFGKTRPLTVAAFAEFEAAYGDDPMGRAKREEQGEEGRWRKFTREAIAARNDSLDIAWLRDTETEAEEGLTEPEDIAAAIIGHLKAALEEIEALSEEIEPDSVDEAAALAEAAE</sequence>
<keyword evidence="4 10" id="KW-0808">Transferase</keyword>
<dbReference type="Gene3D" id="3.40.50.150">
    <property type="entry name" value="Vaccinia Virus protein VP39"/>
    <property type="match status" value="1"/>
</dbReference>
<evidence type="ECO:0000259" key="9">
    <source>
        <dbReference type="Pfam" id="PF12161"/>
    </source>
</evidence>
<dbReference type="InterPro" id="IPR003356">
    <property type="entry name" value="DNA_methylase_A-5"/>
</dbReference>
<dbReference type="Proteomes" id="UP000547011">
    <property type="component" value="Unassembled WGS sequence"/>
</dbReference>
<feature type="domain" description="N6 adenine-specific DNA methyltransferase N-terminal" evidence="9">
    <location>
        <begin position="8"/>
        <end position="47"/>
    </location>
</feature>
<dbReference type="PANTHER" id="PTHR42933">
    <property type="entry name" value="SLR6095 PROTEIN"/>
    <property type="match status" value="1"/>
</dbReference>
<gene>
    <name evidence="10" type="ORF">GGR20_002159</name>
</gene>
<dbReference type="Pfam" id="PF12161">
    <property type="entry name" value="HsdM_N"/>
    <property type="match status" value="1"/>
</dbReference>
<accession>A0A7W6IMU1</accession>
<evidence type="ECO:0000256" key="1">
    <source>
        <dbReference type="ARBA" id="ARBA00006594"/>
    </source>
</evidence>
<evidence type="ECO:0000256" key="2">
    <source>
        <dbReference type="ARBA" id="ARBA00011900"/>
    </source>
</evidence>
<comment type="similarity">
    <text evidence="1">Belongs to the N(4)/N(6)-methyltransferase family.</text>
</comment>
<dbReference type="GO" id="GO:0032259">
    <property type="term" value="P:methylation"/>
    <property type="evidence" value="ECO:0007669"/>
    <property type="project" value="UniProtKB-KW"/>
</dbReference>
<dbReference type="Pfam" id="PF02384">
    <property type="entry name" value="N6_Mtase"/>
    <property type="match status" value="1"/>
</dbReference>
<reference evidence="10 11" key="1">
    <citation type="submission" date="2020-08" db="EMBL/GenBank/DDBJ databases">
        <title>Genomic Encyclopedia of Type Strains, Phase IV (KMG-IV): sequencing the most valuable type-strain genomes for metagenomic binning, comparative biology and taxonomic classification.</title>
        <authorList>
            <person name="Goeker M."/>
        </authorList>
    </citation>
    <scope>NUCLEOTIDE SEQUENCE [LARGE SCALE GENOMIC DNA]</scope>
    <source>
        <strain evidence="10 11">DSM 23447</strain>
    </source>
</reference>
<dbReference type="Gene3D" id="1.20.1260.30">
    <property type="match status" value="1"/>
</dbReference>
<dbReference type="InterPro" id="IPR022749">
    <property type="entry name" value="D12N6_MeTrfase_N"/>
</dbReference>
<comment type="caution">
    <text evidence="10">The sequence shown here is derived from an EMBL/GenBank/DDBJ whole genome shotgun (WGS) entry which is preliminary data.</text>
</comment>
<dbReference type="EMBL" id="JACIEW010000004">
    <property type="protein sequence ID" value="MBB4052516.1"/>
    <property type="molecule type" value="Genomic_DNA"/>
</dbReference>
<dbReference type="GO" id="GO:0009307">
    <property type="term" value="P:DNA restriction-modification system"/>
    <property type="evidence" value="ECO:0007669"/>
    <property type="project" value="UniProtKB-KW"/>
</dbReference>
<protein>
    <recommendedName>
        <fullName evidence="2">site-specific DNA-methyltransferase (adenine-specific)</fullName>
        <ecNumber evidence="2">2.1.1.72</ecNumber>
    </recommendedName>
</protein>
<name>A0A7W6IMU1_9HYPH</name>
<evidence type="ECO:0000256" key="5">
    <source>
        <dbReference type="ARBA" id="ARBA00022691"/>
    </source>
</evidence>
<proteinExistence type="inferred from homology"/>
<dbReference type="RefSeq" id="WP_183311210.1">
    <property type="nucleotide sequence ID" value="NZ_JACIEW010000004.1"/>
</dbReference>
<dbReference type="PANTHER" id="PTHR42933:SF4">
    <property type="entry name" value="TYPE I RESTRICTION ENZYME ECOKI METHYLASE SUBUNIT"/>
    <property type="match status" value="1"/>
</dbReference>
<evidence type="ECO:0000256" key="3">
    <source>
        <dbReference type="ARBA" id="ARBA00022603"/>
    </source>
</evidence>
<dbReference type="InterPro" id="IPR051537">
    <property type="entry name" value="DNA_Adenine_Mtase"/>
</dbReference>
<keyword evidence="6" id="KW-0680">Restriction system</keyword>
<evidence type="ECO:0000256" key="7">
    <source>
        <dbReference type="ARBA" id="ARBA00047942"/>
    </source>
</evidence>
<organism evidence="10 11">
    <name type="scientific">Devosia subaequoris</name>
    <dbReference type="NCBI Taxonomy" id="395930"/>
    <lineage>
        <taxon>Bacteria</taxon>
        <taxon>Pseudomonadati</taxon>
        <taxon>Pseudomonadota</taxon>
        <taxon>Alphaproteobacteria</taxon>
        <taxon>Hyphomicrobiales</taxon>
        <taxon>Devosiaceae</taxon>
        <taxon>Devosia</taxon>
    </lineage>
</organism>
<dbReference type="GO" id="GO:0009007">
    <property type="term" value="F:site-specific DNA-methyltransferase (adenine-specific) activity"/>
    <property type="evidence" value="ECO:0007669"/>
    <property type="project" value="UniProtKB-EC"/>
</dbReference>
<dbReference type="InterPro" id="IPR029063">
    <property type="entry name" value="SAM-dependent_MTases_sf"/>
</dbReference>
<keyword evidence="11" id="KW-1185">Reference proteome</keyword>
<dbReference type="PROSITE" id="PS00092">
    <property type="entry name" value="N6_MTASE"/>
    <property type="match status" value="1"/>
</dbReference>
<evidence type="ECO:0000259" key="8">
    <source>
        <dbReference type="Pfam" id="PF02384"/>
    </source>
</evidence>
<comment type="catalytic activity">
    <reaction evidence="7">
        <text>a 2'-deoxyadenosine in DNA + S-adenosyl-L-methionine = an N(6)-methyl-2'-deoxyadenosine in DNA + S-adenosyl-L-homocysteine + H(+)</text>
        <dbReference type="Rhea" id="RHEA:15197"/>
        <dbReference type="Rhea" id="RHEA-COMP:12418"/>
        <dbReference type="Rhea" id="RHEA-COMP:12419"/>
        <dbReference type="ChEBI" id="CHEBI:15378"/>
        <dbReference type="ChEBI" id="CHEBI:57856"/>
        <dbReference type="ChEBI" id="CHEBI:59789"/>
        <dbReference type="ChEBI" id="CHEBI:90615"/>
        <dbReference type="ChEBI" id="CHEBI:90616"/>
        <dbReference type="EC" id="2.1.1.72"/>
    </reaction>
</comment>
<dbReference type="InterPro" id="IPR038333">
    <property type="entry name" value="T1MK-like_N_sf"/>
</dbReference>
<dbReference type="AlphaFoldDB" id="A0A7W6IMU1"/>
<dbReference type="GO" id="GO:0003677">
    <property type="term" value="F:DNA binding"/>
    <property type="evidence" value="ECO:0007669"/>
    <property type="project" value="InterPro"/>
</dbReference>
<keyword evidence="5" id="KW-0949">S-adenosyl-L-methionine</keyword>